<evidence type="ECO:0000259" key="6">
    <source>
        <dbReference type="SMART" id="SM00385"/>
    </source>
</evidence>
<protein>
    <submittedName>
        <fullName evidence="8">Uncharacterized protein</fullName>
    </submittedName>
</protein>
<dbReference type="GO" id="GO:0044843">
    <property type="term" value="P:cell cycle G1/S phase transition"/>
    <property type="evidence" value="ECO:0007669"/>
    <property type="project" value="UniProtKB-ARBA"/>
</dbReference>
<dbReference type="GO" id="GO:0051301">
    <property type="term" value="P:cell division"/>
    <property type="evidence" value="ECO:0007669"/>
    <property type="project" value="UniProtKB-KW"/>
</dbReference>
<dbReference type="eggNOG" id="KOG0653">
    <property type="taxonomic scope" value="Eukaryota"/>
</dbReference>
<feature type="domain" description="Cyclin C-terminal" evidence="7">
    <location>
        <begin position="172"/>
        <end position="290"/>
    </location>
</feature>
<evidence type="ECO:0000259" key="7">
    <source>
        <dbReference type="SMART" id="SM01332"/>
    </source>
</evidence>
<dbReference type="InterPro" id="IPR013763">
    <property type="entry name" value="Cyclin-like_dom"/>
</dbReference>
<evidence type="ECO:0000256" key="2">
    <source>
        <dbReference type="ARBA" id="ARBA00022618"/>
    </source>
</evidence>
<sequence length="371" mass="41636">MSNNLASLINEELQRATPTPAQRLNVIEQAISRRVEAEYKDDIIAHMATMQQQTLPEASMMDLQPELEWHMRPYLLDFIVETHVTLRLQPQTLFLAINLIDRYCSKRVVYKKHYQLVGCTCLWIAAKYEDKKSRVPTISDLKHMCCGAYEEDMFCQMEGHVLNTLEWTVGHPTTDSYLDLFLGPESQQVTQTIRHVSRYLCEIALYPRTFFSFAPSLVASCARTLAYHILGIPCPNPNMHSSIYPSSAGGNSAEMHCLSTLAQHMQQPSRAVQKKYSRQSYCNAAQIVQSFVSQAANSNPTAIPNPATPPPTLSAPHSPASSIHTTFSEASTPSSAYFPISQQNSPANVKQHFSPQVYSMSNLSNVSVNYR</sequence>
<dbReference type="Proteomes" id="UP000182444">
    <property type="component" value="Chromosome 1C"/>
</dbReference>
<dbReference type="SMART" id="SM01332">
    <property type="entry name" value="Cyclin_C"/>
    <property type="match status" value="1"/>
</dbReference>
<accession>A0A1D8NB35</accession>
<dbReference type="SUPFAM" id="SSF47954">
    <property type="entry name" value="Cyclin-like"/>
    <property type="match status" value="2"/>
</dbReference>
<dbReference type="InterPro" id="IPR036915">
    <property type="entry name" value="Cyclin-like_sf"/>
</dbReference>
<keyword evidence="4" id="KW-0131">Cell cycle</keyword>
<dbReference type="GO" id="GO:0051726">
    <property type="term" value="P:regulation of cell cycle"/>
    <property type="evidence" value="ECO:0007669"/>
    <property type="project" value="UniProtKB-ARBA"/>
</dbReference>
<dbReference type="CDD" id="cd20537">
    <property type="entry name" value="CYCLIN_CCNO-like_rpt2"/>
    <property type="match status" value="1"/>
</dbReference>
<dbReference type="AlphaFoldDB" id="A0A1D8NB35"/>
<dbReference type="InterPro" id="IPR004367">
    <property type="entry name" value="Cyclin_C-dom"/>
</dbReference>
<dbReference type="Pfam" id="PF00134">
    <property type="entry name" value="Cyclin_N"/>
    <property type="match status" value="1"/>
</dbReference>
<comment type="similarity">
    <text evidence="1 5">Belongs to the cyclin family.</text>
</comment>
<gene>
    <name evidence="8" type="ORF">YALI1_C19636g</name>
</gene>
<dbReference type="InterPro" id="IPR048258">
    <property type="entry name" value="Cyclins_cyclin-box"/>
</dbReference>
<keyword evidence="3 5" id="KW-0195">Cyclin</keyword>
<keyword evidence="2" id="KW-0132">Cell division</keyword>
<dbReference type="OMA" id="QHMRQME"/>
<dbReference type="RefSeq" id="XP_501811.1">
    <property type="nucleotide sequence ID" value="XM_501811.1"/>
</dbReference>
<dbReference type="GeneID" id="2909721"/>
<evidence type="ECO:0000256" key="3">
    <source>
        <dbReference type="ARBA" id="ARBA00023127"/>
    </source>
</evidence>
<reference evidence="8 9" key="1">
    <citation type="journal article" date="2016" name="PLoS ONE">
        <title>Sequence Assembly of Yarrowia lipolytica Strain W29/CLIB89 Shows Transposable Element Diversity.</title>
        <authorList>
            <person name="Magnan C."/>
            <person name="Yu J."/>
            <person name="Chang I."/>
            <person name="Jahn E."/>
            <person name="Kanomata Y."/>
            <person name="Wu J."/>
            <person name="Zeller M."/>
            <person name="Oakes M."/>
            <person name="Baldi P."/>
            <person name="Sandmeyer S."/>
        </authorList>
    </citation>
    <scope>NUCLEOTIDE SEQUENCE [LARGE SCALE GENOMIC DNA]</scope>
    <source>
        <strain evidence="9">CLIB89(W29)</strain>
    </source>
</reference>
<evidence type="ECO:0000256" key="4">
    <source>
        <dbReference type="ARBA" id="ARBA00023306"/>
    </source>
</evidence>
<dbReference type="Pfam" id="PF02984">
    <property type="entry name" value="Cyclin_C"/>
    <property type="match status" value="1"/>
</dbReference>
<dbReference type="SMART" id="SM00385">
    <property type="entry name" value="CYCLIN"/>
    <property type="match status" value="1"/>
</dbReference>
<dbReference type="InterPro" id="IPR006671">
    <property type="entry name" value="Cyclin_N"/>
</dbReference>
<evidence type="ECO:0000313" key="8">
    <source>
        <dbReference type="EMBL" id="AOW02844.1"/>
    </source>
</evidence>
<dbReference type="EMBL" id="CP017555">
    <property type="protein sequence ID" value="AOW02844.1"/>
    <property type="molecule type" value="Genomic_DNA"/>
</dbReference>
<dbReference type="VEuPathDB" id="FungiDB:YALI0_C13926g"/>
<dbReference type="PANTHER" id="PTHR10177">
    <property type="entry name" value="CYCLINS"/>
    <property type="match status" value="1"/>
</dbReference>
<organism evidence="8 9">
    <name type="scientific">Yarrowia lipolytica</name>
    <name type="common">Candida lipolytica</name>
    <dbReference type="NCBI Taxonomy" id="4952"/>
    <lineage>
        <taxon>Eukaryota</taxon>
        <taxon>Fungi</taxon>
        <taxon>Dikarya</taxon>
        <taxon>Ascomycota</taxon>
        <taxon>Saccharomycotina</taxon>
        <taxon>Dipodascomycetes</taxon>
        <taxon>Dipodascales</taxon>
        <taxon>Dipodascales incertae sedis</taxon>
        <taxon>Yarrowia</taxon>
    </lineage>
</organism>
<dbReference type="Gene3D" id="1.10.472.10">
    <property type="entry name" value="Cyclin-like"/>
    <property type="match status" value="2"/>
</dbReference>
<name>A0A1D8NB35_YARLL</name>
<dbReference type="InterPro" id="IPR039361">
    <property type="entry name" value="Cyclin"/>
</dbReference>
<dbReference type="OrthoDB" id="5590282at2759"/>
<dbReference type="FunFam" id="1.10.472.10:FF:000010">
    <property type="entry name" value="G1/S-specific cyclin Cln1"/>
    <property type="match status" value="1"/>
</dbReference>
<evidence type="ECO:0000313" key="9">
    <source>
        <dbReference type="Proteomes" id="UP000182444"/>
    </source>
</evidence>
<evidence type="ECO:0000256" key="1">
    <source>
        <dbReference type="ARBA" id="ARBA00008742"/>
    </source>
</evidence>
<dbReference type="KEGG" id="yli:2909721"/>
<dbReference type="GO" id="GO:0016538">
    <property type="term" value="F:cyclin-dependent protein serine/threonine kinase regulator activity"/>
    <property type="evidence" value="ECO:0007669"/>
    <property type="project" value="UniProtKB-ARBA"/>
</dbReference>
<dbReference type="PROSITE" id="PS00292">
    <property type="entry name" value="CYCLINS"/>
    <property type="match status" value="1"/>
</dbReference>
<proteinExistence type="inferred from homology"/>
<feature type="domain" description="Cyclin-like" evidence="6">
    <location>
        <begin position="77"/>
        <end position="163"/>
    </location>
</feature>
<dbReference type="CDD" id="cd20559">
    <property type="entry name" value="CYCLIN_ScCLN_like"/>
    <property type="match status" value="1"/>
</dbReference>
<evidence type="ECO:0000256" key="5">
    <source>
        <dbReference type="RuleBase" id="RU000383"/>
    </source>
</evidence>
<dbReference type="VEuPathDB" id="FungiDB:YALI1_C19636g"/>